<dbReference type="EMBL" id="JBHTOH010000025">
    <property type="protein sequence ID" value="MFD1410755.1"/>
    <property type="molecule type" value="Genomic_DNA"/>
</dbReference>
<proteinExistence type="predicted"/>
<name>A0ABW4BML6_9LACO</name>
<protein>
    <submittedName>
        <fullName evidence="1">Uncharacterized protein</fullName>
    </submittedName>
</protein>
<dbReference type="Proteomes" id="UP001597191">
    <property type="component" value="Unassembled WGS sequence"/>
</dbReference>
<keyword evidence="2" id="KW-1185">Reference proteome</keyword>
<comment type="caution">
    <text evidence="1">The sequence shown here is derived from an EMBL/GenBank/DDBJ whole genome shotgun (WGS) entry which is preliminary data.</text>
</comment>
<accession>A0ABW4BML6</accession>
<evidence type="ECO:0000313" key="1">
    <source>
        <dbReference type="EMBL" id="MFD1410755.1"/>
    </source>
</evidence>
<organism evidence="1 2">
    <name type="scientific">Lapidilactobacillus gannanensis</name>
    <dbReference type="NCBI Taxonomy" id="2486002"/>
    <lineage>
        <taxon>Bacteria</taxon>
        <taxon>Bacillati</taxon>
        <taxon>Bacillota</taxon>
        <taxon>Bacilli</taxon>
        <taxon>Lactobacillales</taxon>
        <taxon>Lactobacillaceae</taxon>
        <taxon>Lapidilactobacillus</taxon>
    </lineage>
</organism>
<sequence>MKTKLPKAVGEELDFYKCSAYSFDEYYQEICNWEAIISTAYCNRDVKSDRDAQVINLLHAWINGWEEE</sequence>
<reference evidence="2" key="1">
    <citation type="journal article" date="2019" name="Int. J. Syst. Evol. Microbiol.">
        <title>The Global Catalogue of Microorganisms (GCM) 10K type strain sequencing project: providing services to taxonomists for standard genome sequencing and annotation.</title>
        <authorList>
            <consortium name="The Broad Institute Genomics Platform"/>
            <consortium name="The Broad Institute Genome Sequencing Center for Infectious Disease"/>
            <person name="Wu L."/>
            <person name="Ma J."/>
        </authorList>
    </citation>
    <scope>NUCLEOTIDE SEQUENCE [LARGE SCALE GENOMIC DNA]</scope>
    <source>
        <strain evidence="2">CCM 8937</strain>
    </source>
</reference>
<dbReference type="RefSeq" id="WP_125647810.1">
    <property type="nucleotide sequence ID" value="NZ_JBHTOH010000025.1"/>
</dbReference>
<gene>
    <name evidence="1" type="ORF">ACFQ4R_03890</name>
</gene>
<evidence type="ECO:0000313" key="2">
    <source>
        <dbReference type="Proteomes" id="UP001597191"/>
    </source>
</evidence>